<dbReference type="InterPro" id="IPR001387">
    <property type="entry name" value="Cro/C1-type_HTH"/>
</dbReference>
<dbReference type="EMBL" id="DVMM01000187">
    <property type="protein sequence ID" value="HIU30316.1"/>
    <property type="molecule type" value="Genomic_DNA"/>
</dbReference>
<reference evidence="2" key="2">
    <citation type="journal article" date="2021" name="PeerJ">
        <title>Extensive microbial diversity within the chicken gut microbiome revealed by metagenomics and culture.</title>
        <authorList>
            <person name="Gilroy R."/>
            <person name="Ravi A."/>
            <person name="Getino M."/>
            <person name="Pursley I."/>
            <person name="Horton D.L."/>
            <person name="Alikhan N.F."/>
            <person name="Baker D."/>
            <person name="Gharbi K."/>
            <person name="Hall N."/>
            <person name="Watson M."/>
            <person name="Adriaenssens E.M."/>
            <person name="Foster-Nyarko E."/>
            <person name="Jarju S."/>
            <person name="Secka A."/>
            <person name="Antonio M."/>
            <person name="Oren A."/>
            <person name="Chaudhuri R.R."/>
            <person name="La Ragione R."/>
            <person name="Hildebrand F."/>
            <person name="Pallen M.J."/>
        </authorList>
    </citation>
    <scope>NUCLEOTIDE SEQUENCE</scope>
    <source>
        <strain evidence="2">CHK195-4489</strain>
    </source>
</reference>
<evidence type="ECO:0000313" key="3">
    <source>
        <dbReference type="Proteomes" id="UP000824089"/>
    </source>
</evidence>
<dbReference type="GO" id="GO:0003677">
    <property type="term" value="F:DNA binding"/>
    <property type="evidence" value="ECO:0007669"/>
    <property type="project" value="InterPro"/>
</dbReference>
<protein>
    <submittedName>
        <fullName evidence="2">Helix-turn-helix transcriptional regulator</fullName>
    </submittedName>
</protein>
<dbReference type="Gene3D" id="1.10.260.40">
    <property type="entry name" value="lambda repressor-like DNA-binding domains"/>
    <property type="match status" value="1"/>
</dbReference>
<organism evidence="2 3">
    <name type="scientific">Candidatus Egerieisoma faecipullorum</name>
    <dbReference type="NCBI Taxonomy" id="2840963"/>
    <lineage>
        <taxon>Bacteria</taxon>
        <taxon>Bacillati</taxon>
        <taxon>Bacillota</taxon>
        <taxon>Clostridia</taxon>
        <taxon>Eubacteriales</taxon>
        <taxon>Clostridiaceae</taxon>
        <taxon>Clostridiaceae incertae sedis</taxon>
        <taxon>Candidatus Egerieisoma</taxon>
    </lineage>
</organism>
<evidence type="ECO:0000313" key="2">
    <source>
        <dbReference type="EMBL" id="HIU30316.1"/>
    </source>
</evidence>
<reference evidence="2" key="1">
    <citation type="submission" date="2020-10" db="EMBL/GenBank/DDBJ databases">
        <authorList>
            <person name="Gilroy R."/>
        </authorList>
    </citation>
    <scope>NUCLEOTIDE SEQUENCE</scope>
    <source>
        <strain evidence="2">CHK195-4489</strain>
    </source>
</reference>
<dbReference type="AlphaFoldDB" id="A0A9D1I8E9"/>
<dbReference type="Pfam" id="PF01381">
    <property type="entry name" value="HTH_3"/>
    <property type="match status" value="1"/>
</dbReference>
<dbReference type="CDD" id="cd00093">
    <property type="entry name" value="HTH_XRE"/>
    <property type="match status" value="1"/>
</dbReference>
<evidence type="ECO:0000259" key="1">
    <source>
        <dbReference type="PROSITE" id="PS50943"/>
    </source>
</evidence>
<dbReference type="SUPFAM" id="SSF47413">
    <property type="entry name" value="lambda repressor-like DNA-binding domains"/>
    <property type="match status" value="1"/>
</dbReference>
<dbReference type="InterPro" id="IPR010982">
    <property type="entry name" value="Lambda_DNA-bd_dom_sf"/>
</dbReference>
<feature type="domain" description="HTH cro/C1-type" evidence="1">
    <location>
        <begin position="53"/>
        <end position="87"/>
    </location>
</feature>
<gene>
    <name evidence="2" type="ORF">IAD50_08490</name>
</gene>
<comment type="caution">
    <text evidence="2">The sequence shown here is derived from an EMBL/GenBank/DDBJ whole genome shotgun (WGS) entry which is preliminary data.</text>
</comment>
<proteinExistence type="predicted"/>
<accession>A0A9D1I8E9</accession>
<name>A0A9D1I8E9_9CLOT</name>
<dbReference type="Proteomes" id="UP000824089">
    <property type="component" value="Unassembled WGS sequence"/>
</dbReference>
<dbReference type="PROSITE" id="PS50943">
    <property type="entry name" value="HTH_CROC1"/>
    <property type="match status" value="1"/>
</dbReference>
<sequence length="111" mass="12700">MGRKISENNAKKSKVNICGKWIRYVRDGKYDKAHPKMSQDMLIARLQVKGLMMKRSSLSRIETGRRALSDIEVVFFAEALNVPISFLYEGTMRQMPKTEDLTSLVAEDSED</sequence>